<evidence type="ECO:0000313" key="1">
    <source>
        <dbReference type="EMBL" id="KAG5516065.1"/>
    </source>
</evidence>
<dbReference type="Proteomes" id="UP000823749">
    <property type="component" value="Chromosome 13"/>
</dbReference>
<organism evidence="1 2">
    <name type="scientific">Rhododendron griersonianum</name>
    <dbReference type="NCBI Taxonomy" id="479676"/>
    <lineage>
        <taxon>Eukaryota</taxon>
        <taxon>Viridiplantae</taxon>
        <taxon>Streptophyta</taxon>
        <taxon>Embryophyta</taxon>
        <taxon>Tracheophyta</taxon>
        <taxon>Spermatophyta</taxon>
        <taxon>Magnoliopsida</taxon>
        <taxon>eudicotyledons</taxon>
        <taxon>Gunneridae</taxon>
        <taxon>Pentapetalae</taxon>
        <taxon>asterids</taxon>
        <taxon>Ericales</taxon>
        <taxon>Ericaceae</taxon>
        <taxon>Ericoideae</taxon>
        <taxon>Rhodoreae</taxon>
        <taxon>Rhododendron</taxon>
    </lineage>
</organism>
<dbReference type="AlphaFoldDB" id="A0AAV6HTF6"/>
<evidence type="ECO:0000313" key="2">
    <source>
        <dbReference type="Proteomes" id="UP000823749"/>
    </source>
</evidence>
<accession>A0AAV6HTF6</accession>
<protein>
    <submittedName>
        <fullName evidence="1">Uncharacterized protein</fullName>
    </submittedName>
</protein>
<keyword evidence="2" id="KW-1185">Reference proteome</keyword>
<comment type="caution">
    <text evidence="1">The sequence shown here is derived from an EMBL/GenBank/DDBJ whole genome shotgun (WGS) entry which is preliminary data.</text>
</comment>
<reference evidence="1 2" key="1">
    <citation type="submission" date="2020-08" db="EMBL/GenBank/DDBJ databases">
        <title>Plant Genome Project.</title>
        <authorList>
            <person name="Zhang R.-G."/>
        </authorList>
    </citation>
    <scope>NUCLEOTIDE SEQUENCE [LARGE SCALE GENOMIC DNA]</scope>
    <source>
        <strain evidence="1">WSP0</strain>
        <tissue evidence="1">Leaf</tissue>
    </source>
</reference>
<gene>
    <name evidence="1" type="ORF">RHGRI_036947</name>
</gene>
<name>A0AAV6HTF6_9ERIC</name>
<dbReference type="EMBL" id="JACTNZ010000013">
    <property type="protein sequence ID" value="KAG5516065.1"/>
    <property type="molecule type" value="Genomic_DNA"/>
</dbReference>
<proteinExistence type="predicted"/>
<sequence length="67" mass="7643">MVYPCSMNFFKDRETSSMQGDPRLSTGKFDISEVTNSDDELDIICNNCDLEEVAQLEMDENVICNIE</sequence>